<dbReference type="EMBL" id="VSSQ01047797">
    <property type="protein sequence ID" value="MPN01818.1"/>
    <property type="molecule type" value="Genomic_DNA"/>
</dbReference>
<dbReference type="Gene3D" id="3.30.230.10">
    <property type="match status" value="1"/>
</dbReference>
<dbReference type="InterPro" id="IPR014721">
    <property type="entry name" value="Ribsml_uS5_D2-typ_fold_subgr"/>
</dbReference>
<evidence type="ECO:0000259" key="1">
    <source>
        <dbReference type="Pfam" id="PF05362"/>
    </source>
</evidence>
<gene>
    <name evidence="2" type="ORF">SDC9_149030</name>
</gene>
<feature type="domain" description="Lon proteolytic" evidence="1">
    <location>
        <begin position="2"/>
        <end position="61"/>
    </location>
</feature>
<protein>
    <recommendedName>
        <fullName evidence="1">Lon proteolytic domain-containing protein</fullName>
    </recommendedName>
</protein>
<name>A0A645EIH5_9ZZZZ</name>
<proteinExistence type="predicted"/>
<accession>A0A645EIH5</accession>
<reference evidence="2" key="1">
    <citation type="submission" date="2019-08" db="EMBL/GenBank/DDBJ databases">
        <authorList>
            <person name="Kucharzyk K."/>
            <person name="Murdoch R.W."/>
            <person name="Higgins S."/>
            <person name="Loffler F."/>
        </authorList>
    </citation>
    <scope>NUCLEOTIDE SEQUENCE</scope>
</reference>
<dbReference type="Pfam" id="PF05362">
    <property type="entry name" value="Lon_C"/>
    <property type="match status" value="1"/>
</dbReference>
<comment type="caution">
    <text evidence="2">The sequence shown here is derived from an EMBL/GenBank/DDBJ whole genome shotgun (WGS) entry which is preliminary data.</text>
</comment>
<dbReference type="GO" id="GO:0006508">
    <property type="term" value="P:proteolysis"/>
    <property type="evidence" value="ECO:0007669"/>
    <property type="project" value="InterPro"/>
</dbReference>
<dbReference type="SUPFAM" id="SSF54211">
    <property type="entry name" value="Ribosomal protein S5 domain 2-like"/>
    <property type="match status" value="1"/>
</dbReference>
<evidence type="ECO:0000313" key="2">
    <source>
        <dbReference type="EMBL" id="MPN01818.1"/>
    </source>
</evidence>
<dbReference type="InterPro" id="IPR008269">
    <property type="entry name" value="Lon_proteolytic"/>
</dbReference>
<dbReference type="InterPro" id="IPR020568">
    <property type="entry name" value="Ribosomal_Su5_D2-typ_SF"/>
</dbReference>
<dbReference type="GO" id="GO:0004252">
    <property type="term" value="F:serine-type endopeptidase activity"/>
    <property type="evidence" value="ECO:0007669"/>
    <property type="project" value="InterPro"/>
</dbReference>
<sequence length="84" mass="9189">MGICASLASAVTDIELPSDVCFIGEVGLAGEVRPAGRTLMRVKEAARLGFKRAVISRRTPKESYPIDVLKISSLREIVDLFLKR</sequence>
<organism evidence="2">
    <name type="scientific">bioreactor metagenome</name>
    <dbReference type="NCBI Taxonomy" id="1076179"/>
    <lineage>
        <taxon>unclassified sequences</taxon>
        <taxon>metagenomes</taxon>
        <taxon>ecological metagenomes</taxon>
    </lineage>
</organism>
<dbReference type="GO" id="GO:0004176">
    <property type="term" value="F:ATP-dependent peptidase activity"/>
    <property type="evidence" value="ECO:0007669"/>
    <property type="project" value="InterPro"/>
</dbReference>
<dbReference type="AlphaFoldDB" id="A0A645EIH5"/>